<dbReference type="EMBL" id="JARGEI010000002">
    <property type="protein sequence ID" value="KAJ8735364.1"/>
    <property type="molecule type" value="Genomic_DNA"/>
</dbReference>
<name>A0AAD7YZR1_MYTSE</name>
<evidence type="ECO:0000256" key="1">
    <source>
        <dbReference type="SAM" id="MobiDB-lite"/>
    </source>
</evidence>
<feature type="region of interest" description="Disordered" evidence="1">
    <location>
        <begin position="96"/>
        <end position="127"/>
    </location>
</feature>
<accession>A0AAD7YZR1</accession>
<evidence type="ECO:0000313" key="3">
    <source>
        <dbReference type="Proteomes" id="UP001231518"/>
    </source>
</evidence>
<dbReference type="Proteomes" id="UP001231518">
    <property type="component" value="Chromosome 2"/>
</dbReference>
<protein>
    <submittedName>
        <fullName evidence="2">Uncharacterized protein</fullName>
    </submittedName>
</protein>
<sequence length="190" mass="21296">MKKGCCMCVHVFVHECGNVFVVVRSVARDCYFRAVSRNHVYECVDDENVDDDLDHDCDGLGYDYDSPGYNFDGPGCVCDGPGFDCDDPGCVTRVSNDHSSERDDHYDLDGDDHGYESDDHNDHDDDDRHYSSCGHVLDASDSHADVDRVCVRAEARVASDQCNAFEYLGSGYVLCKWTEALVPDNPRRIF</sequence>
<organism evidence="2 3">
    <name type="scientific">Mythimna separata</name>
    <name type="common">Oriental armyworm</name>
    <name type="synonym">Pseudaletia separata</name>
    <dbReference type="NCBI Taxonomy" id="271217"/>
    <lineage>
        <taxon>Eukaryota</taxon>
        <taxon>Metazoa</taxon>
        <taxon>Ecdysozoa</taxon>
        <taxon>Arthropoda</taxon>
        <taxon>Hexapoda</taxon>
        <taxon>Insecta</taxon>
        <taxon>Pterygota</taxon>
        <taxon>Neoptera</taxon>
        <taxon>Endopterygota</taxon>
        <taxon>Lepidoptera</taxon>
        <taxon>Glossata</taxon>
        <taxon>Ditrysia</taxon>
        <taxon>Noctuoidea</taxon>
        <taxon>Noctuidae</taxon>
        <taxon>Noctuinae</taxon>
        <taxon>Hadenini</taxon>
        <taxon>Mythimna</taxon>
    </lineage>
</organism>
<evidence type="ECO:0000313" key="2">
    <source>
        <dbReference type="EMBL" id="KAJ8735364.1"/>
    </source>
</evidence>
<reference evidence="2" key="1">
    <citation type="submission" date="2023-03" db="EMBL/GenBank/DDBJ databases">
        <title>Chromosome-level genomes of two armyworms, Mythimna separata and Mythimna loreyi, provide insights into the biosynthesis and reception of sex pheromones.</title>
        <authorList>
            <person name="Zhao H."/>
        </authorList>
    </citation>
    <scope>NUCLEOTIDE SEQUENCE</scope>
    <source>
        <strain evidence="2">BeijingLab</strain>
        <tissue evidence="2">Pupa</tissue>
    </source>
</reference>
<comment type="caution">
    <text evidence="2">The sequence shown here is derived from an EMBL/GenBank/DDBJ whole genome shotgun (WGS) entry which is preliminary data.</text>
</comment>
<keyword evidence="3" id="KW-1185">Reference proteome</keyword>
<dbReference type="AlphaFoldDB" id="A0AAD7YZR1"/>
<proteinExistence type="predicted"/>
<gene>
    <name evidence="2" type="ORF">PYW07_006984</name>
</gene>